<keyword evidence="6 17" id="KW-0812">Transmembrane</keyword>
<evidence type="ECO:0000256" key="5">
    <source>
        <dbReference type="ARBA" id="ARBA00018722"/>
    </source>
</evidence>
<evidence type="ECO:0000259" key="19">
    <source>
        <dbReference type="Pfam" id="PF09294"/>
    </source>
</evidence>
<sequence>MQNSVNAIVVFLGLAKDHLLAMERNCADRRTTVEPQPNLTSARGLYTGLKSASPELCADCAKPSHSRALMFQCVTRCNSNDVPVATDIVWSSINFKTILEWKPKPANYTYTVDVYGKKSNTLKSKYCILTTKTECDLTSVMTNVNDTYTARVNSVPNQQDEDPEEARYALSPKITPYRDTQIGQPKFSIEINEQKDWITLLIEDPVSGLRKSNGSFMSIREIFRDDFKYRVFYRRASSTGKKEADTTSNKYKLKIDRGESYCFTVQVIIPSRDVLNQFGQESEMQCSPMDTHFLNEYGIGAKLLVCAAVVIVIVVVIITAVVCKKKNDGKKASNSEGLALNKV</sequence>
<feature type="domain" description="Fibronectin type-III" evidence="18">
    <location>
        <begin position="69"/>
        <end position="160"/>
    </location>
</feature>
<comment type="subunit">
    <text evidence="4">Interacts with HSPE; the interaction, inhibited by heparin, promotes the generation of activated factor X and activates coagulation in the presence of activated factor VII.</text>
</comment>
<feature type="transmembrane region" description="Helical" evidence="17">
    <location>
        <begin position="299"/>
        <end position="323"/>
    </location>
</feature>
<feature type="non-terminal residue" evidence="20">
    <location>
        <position position="343"/>
    </location>
</feature>
<dbReference type="InterPro" id="IPR036116">
    <property type="entry name" value="FN3_sf"/>
</dbReference>
<comment type="subcellular location">
    <subcellularLocation>
        <location evidence="2">Membrane</location>
        <topology evidence="2">Single-pass type I membrane protein</topology>
    </subcellularLocation>
</comment>
<comment type="function">
    <text evidence="1">Initiates blood coagulation by forming a complex with circulating factor VII or VIIa. The [TF:VIIa] complex activates factors IX or X by specific limited proteolysis. TF plays a role in normal hemostasis by initiating the cell-surface assembly and propagation of the coagulation protease cascade.</text>
</comment>
<keyword evidence="10" id="KW-0094">Blood coagulation</keyword>
<dbReference type="InterPro" id="IPR050650">
    <property type="entry name" value="Type-II_Cytokine-TF_Rcpt"/>
</dbReference>
<evidence type="ECO:0000256" key="6">
    <source>
        <dbReference type="ARBA" id="ARBA00022692"/>
    </source>
</evidence>
<comment type="caution">
    <text evidence="20">The sequence shown here is derived from an EMBL/GenBank/DDBJ whole genome shotgun (WGS) entry which is preliminary data.</text>
</comment>
<dbReference type="Gene3D" id="2.60.40.10">
    <property type="entry name" value="Immunoglobulins"/>
    <property type="match status" value="2"/>
</dbReference>
<keyword evidence="13" id="KW-1015">Disulfide bond</keyword>
<reference evidence="20" key="1">
    <citation type="journal article" date="2021" name="Cell">
        <title>Tracing the genetic footprints of vertebrate landing in non-teleost ray-finned fishes.</title>
        <authorList>
            <person name="Bi X."/>
            <person name="Wang K."/>
            <person name="Yang L."/>
            <person name="Pan H."/>
            <person name="Jiang H."/>
            <person name="Wei Q."/>
            <person name="Fang M."/>
            <person name="Yu H."/>
            <person name="Zhu C."/>
            <person name="Cai Y."/>
            <person name="He Y."/>
            <person name="Gan X."/>
            <person name="Zeng H."/>
            <person name="Yu D."/>
            <person name="Zhu Y."/>
            <person name="Jiang H."/>
            <person name="Qiu Q."/>
            <person name="Yang H."/>
            <person name="Zhang Y.E."/>
            <person name="Wang W."/>
            <person name="Zhu M."/>
            <person name="He S."/>
            <person name="Zhang G."/>
        </authorList>
    </citation>
    <scope>NUCLEOTIDE SEQUENCE</scope>
    <source>
        <strain evidence="20">Bchr_001</strain>
    </source>
</reference>
<dbReference type="PANTHER" id="PTHR20859">
    <property type="entry name" value="INTERFERON/INTERLEUKIN RECEPTOR"/>
    <property type="match status" value="1"/>
</dbReference>
<dbReference type="PANTHER" id="PTHR20859:SF22">
    <property type="entry name" value="TISSUE FACTOR"/>
    <property type="match status" value="1"/>
</dbReference>
<evidence type="ECO:0000256" key="14">
    <source>
        <dbReference type="ARBA" id="ARBA00023180"/>
    </source>
</evidence>
<accession>A0ABS2Z294</accession>
<evidence type="ECO:0000256" key="16">
    <source>
        <dbReference type="ARBA" id="ARBA00031171"/>
    </source>
</evidence>
<dbReference type="EMBL" id="JAAWVN010018567">
    <property type="protein sequence ID" value="MBN3292863.1"/>
    <property type="molecule type" value="Genomic_DNA"/>
</dbReference>
<dbReference type="SUPFAM" id="SSF49265">
    <property type="entry name" value="Fibronectin type III"/>
    <property type="match status" value="2"/>
</dbReference>
<evidence type="ECO:0000256" key="3">
    <source>
        <dbReference type="ARBA" id="ARBA00009197"/>
    </source>
</evidence>
<dbReference type="InterPro" id="IPR015373">
    <property type="entry name" value="Interferon/interleukin_rcp_dom"/>
</dbReference>
<evidence type="ECO:0000256" key="4">
    <source>
        <dbReference type="ARBA" id="ARBA00011184"/>
    </source>
</evidence>
<comment type="similarity">
    <text evidence="3">Belongs to the tissue factor family.</text>
</comment>
<keyword evidence="9 17" id="KW-1133">Transmembrane helix</keyword>
<evidence type="ECO:0000256" key="11">
    <source>
        <dbReference type="ARBA" id="ARBA00023136"/>
    </source>
</evidence>
<gene>
    <name evidence="20" type="primary">F3</name>
    <name evidence="20" type="ORF">GTO92_0006205</name>
</gene>
<dbReference type="InterPro" id="IPR013783">
    <property type="entry name" value="Ig-like_fold"/>
</dbReference>
<dbReference type="InterPro" id="IPR003961">
    <property type="entry name" value="FN3_dom"/>
</dbReference>
<evidence type="ECO:0000256" key="1">
    <source>
        <dbReference type="ARBA" id="ARBA00002201"/>
    </source>
</evidence>
<keyword evidence="11 17" id="KW-0472">Membrane</keyword>
<organism evidence="20 21">
    <name type="scientific">Polypterus senegalus</name>
    <name type="common">Senegal bichir</name>
    <dbReference type="NCBI Taxonomy" id="55291"/>
    <lineage>
        <taxon>Eukaryota</taxon>
        <taxon>Metazoa</taxon>
        <taxon>Chordata</taxon>
        <taxon>Craniata</taxon>
        <taxon>Vertebrata</taxon>
        <taxon>Euteleostomi</taxon>
        <taxon>Actinopterygii</taxon>
        <taxon>Polypteriformes</taxon>
        <taxon>Polypteridae</taxon>
        <taxon>Polypterus</taxon>
    </lineage>
</organism>
<keyword evidence="14" id="KW-0325">Glycoprotein</keyword>
<evidence type="ECO:0000256" key="17">
    <source>
        <dbReference type="SAM" id="Phobius"/>
    </source>
</evidence>
<evidence type="ECO:0000256" key="9">
    <source>
        <dbReference type="ARBA" id="ARBA00022989"/>
    </source>
</evidence>
<dbReference type="Proteomes" id="UP001166052">
    <property type="component" value="Unassembled WGS sequence"/>
</dbReference>
<evidence type="ECO:0000256" key="2">
    <source>
        <dbReference type="ARBA" id="ARBA00004479"/>
    </source>
</evidence>
<evidence type="ECO:0000259" key="18">
    <source>
        <dbReference type="Pfam" id="PF01108"/>
    </source>
</evidence>
<dbReference type="PRINTS" id="PR00346">
    <property type="entry name" value="TISSUEFACTOR"/>
</dbReference>
<feature type="domain" description="Interferon/interleukin receptor" evidence="19">
    <location>
        <begin position="180"/>
        <end position="287"/>
    </location>
</feature>
<dbReference type="Pfam" id="PF01108">
    <property type="entry name" value="Tissue_fac"/>
    <property type="match status" value="1"/>
</dbReference>
<name>A0ABS2Z294_POLSE</name>
<keyword evidence="12" id="KW-0564">Palmitate</keyword>
<keyword evidence="21" id="KW-1185">Reference proteome</keyword>
<keyword evidence="7" id="KW-0356">Hemostasis</keyword>
<evidence type="ECO:0000313" key="20">
    <source>
        <dbReference type="EMBL" id="MBN3292863.1"/>
    </source>
</evidence>
<protein>
    <recommendedName>
        <fullName evidence="5">Tissue factor</fullName>
    </recommendedName>
    <alternativeName>
        <fullName evidence="16">Coagulation factor III</fullName>
    </alternativeName>
</protein>
<dbReference type="Pfam" id="PF09294">
    <property type="entry name" value="Interfer-bind"/>
    <property type="match status" value="1"/>
</dbReference>
<evidence type="ECO:0000256" key="10">
    <source>
        <dbReference type="ARBA" id="ARBA00023084"/>
    </source>
</evidence>
<evidence type="ECO:0000313" key="21">
    <source>
        <dbReference type="Proteomes" id="UP001166052"/>
    </source>
</evidence>
<keyword evidence="8" id="KW-0732">Signal</keyword>
<evidence type="ECO:0000256" key="8">
    <source>
        <dbReference type="ARBA" id="ARBA00022729"/>
    </source>
</evidence>
<feature type="non-terminal residue" evidence="20">
    <location>
        <position position="1"/>
    </location>
</feature>
<keyword evidence="15" id="KW-0449">Lipoprotein</keyword>
<evidence type="ECO:0000256" key="7">
    <source>
        <dbReference type="ARBA" id="ARBA00022696"/>
    </source>
</evidence>
<evidence type="ECO:0000256" key="15">
    <source>
        <dbReference type="ARBA" id="ARBA00023288"/>
    </source>
</evidence>
<evidence type="ECO:0000256" key="13">
    <source>
        <dbReference type="ARBA" id="ARBA00023157"/>
    </source>
</evidence>
<evidence type="ECO:0000256" key="12">
    <source>
        <dbReference type="ARBA" id="ARBA00023139"/>
    </source>
</evidence>
<dbReference type="InterPro" id="IPR001187">
    <property type="entry name" value="Tissue_factor"/>
</dbReference>
<proteinExistence type="inferred from homology"/>